<keyword evidence="9" id="KW-0238">DNA-binding</keyword>
<organism evidence="13 14">
    <name type="scientific">Eiseniibacteriota bacterium</name>
    <dbReference type="NCBI Taxonomy" id="2212470"/>
    <lineage>
        <taxon>Bacteria</taxon>
        <taxon>Candidatus Eiseniibacteriota</taxon>
    </lineage>
</organism>
<comment type="caution">
    <text evidence="13">The sequence shown here is derived from an EMBL/GenBank/DDBJ whole genome shotgun (WGS) entry which is preliminary data.</text>
</comment>
<evidence type="ECO:0000256" key="2">
    <source>
        <dbReference type="ARBA" id="ARBA00007957"/>
    </source>
</evidence>
<protein>
    <submittedName>
        <fullName evidence="13">Transcriptional repressor</fullName>
    </submittedName>
</protein>
<feature type="binding site" evidence="11">
    <location>
        <position position="116"/>
    </location>
    <ligand>
        <name>Zn(2+)</name>
        <dbReference type="ChEBI" id="CHEBI:29105"/>
    </ligand>
</feature>
<dbReference type="GO" id="GO:0008270">
    <property type="term" value="F:zinc ion binding"/>
    <property type="evidence" value="ECO:0007669"/>
    <property type="project" value="TreeGrafter"/>
</dbReference>
<evidence type="ECO:0000256" key="10">
    <source>
        <dbReference type="ARBA" id="ARBA00023163"/>
    </source>
</evidence>
<feature type="binding site" evidence="12">
    <location>
        <position position="107"/>
    </location>
    <ligand>
        <name>Fe cation</name>
        <dbReference type="ChEBI" id="CHEBI:24875"/>
    </ligand>
</feature>
<keyword evidence="12" id="KW-0408">Iron</keyword>
<dbReference type="Proteomes" id="UP000697710">
    <property type="component" value="Unassembled WGS sequence"/>
</dbReference>
<keyword evidence="10" id="KW-0804">Transcription</keyword>
<evidence type="ECO:0000256" key="11">
    <source>
        <dbReference type="PIRSR" id="PIRSR602481-1"/>
    </source>
</evidence>
<name>A0A956RSU1_UNCEI</name>
<evidence type="ECO:0000313" key="14">
    <source>
        <dbReference type="Proteomes" id="UP000697710"/>
    </source>
</evidence>
<dbReference type="CDD" id="cd07153">
    <property type="entry name" value="Fur_like"/>
    <property type="match status" value="1"/>
</dbReference>
<dbReference type="GO" id="GO:1900376">
    <property type="term" value="P:regulation of secondary metabolite biosynthetic process"/>
    <property type="evidence" value="ECO:0007669"/>
    <property type="project" value="TreeGrafter"/>
</dbReference>
<feature type="binding site" evidence="11">
    <location>
        <position position="153"/>
    </location>
    <ligand>
        <name>Zn(2+)</name>
        <dbReference type="ChEBI" id="CHEBI:29105"/>
    </ligand>
</feature>
<keyword evidence="4" id="KW-0963">Cytoplasm</keyword>
<evidence type="ECO:0000256" key="6">
    <source>
        <dbReference type="ARBA" id="ARBA00022723"/>
    </source>
</evidence>
<sequence length="169" mass="19726">MQEPKKPTALPTSGPAFDDVIERFRAFLASKGLRFTRERSELLSAIFQAPRHFEAEDLIRTVDERESRVSRATIYRTLGLLEECGILRKSLFGHNRHFYESTVGRHHHDHLVCIRCGQIREFEEDRIEDLQEEICTRFGYTIVDHVHEIFGICGECREREGNNPLARRS</sequence>
<comment type="subunit">
    <text evidence="3">Homodimer.</text>
</comment>
<evidence type="ECO:0000313" key="13">
    <source>
        <dbReference type="EMBL" id="MCA9730034.1"/>
    </source>
</evidence>
<reference evidence="13" key="1">
    <citation type="submission" date="2020-04" db="EMBL/GenBank/DDBJ databases">
        <authorList>
            <person name="Zhang T."/>
        </authorList>
    </citation>
    <scope>NUCLEOTIDE SEQUENCE</scope>
    <source>
        <strain evidence="13">HKST-UBA01</strain>
    </source>
</reference>
<keyword evidence="6 11" id="KW-0479">Metal-binding</keyword>
<evidence type="ECO:0000256" key="12">
    <source>
        <dbReference type="PIRSR" id="PIRSR602481-2"/>
    </source>
</evidence>
<dbReference type="AlphaFoldDB" id="A0A956RSU1"/>
<dbReference type="InterPro" id="IPR043135">
    <property type="entry name" value="Fur_C"/>
</dbReference>
<dbReference type="PANTHER" id="PTHR33202:SF2">
    <property type="entry name" value="FERRIC UPTAKE REGULATION PROTEIN"/>
    <property type="match status" value="1"/>
</dbReference>
<evidence type="ECO:0000256" key="5">
    <source>
        <dbReference type="ARBA" id="ARBA00022491"/>
    </source>
</evidence>
<comment type="subcellular location">
    <subcellularLocation>
        <location evidence="1">Cytoplasm</location>
    </subcellularLocation>
</comment>
<feature type="binding site" evidence="12">
    <location>
        <position position="128"/>
    </location>
    <ligand>
        <name>Fe cation</name>
        <dbReference type="ChEBI" id="CHEBI:24875"/>
    </ligand>
</feature>
<dbReference type="Pfam" id="PF01475">
    <property type="entry name" value="FUR"/>
    <property type="match status" value="1"/>
</dbReference>
<gene>
    <name evidence="13" type="ORF">KC729_20290</name>
</gene>
<comment type="similarity">
    <text evidence="2">Belongs to the Fur family.</text>
</comment>
<feature type="binding site" evidence="11">
    <location>
        <position position="113"/>
    </location>
    <ligand>
        <name>Zn(2+)</name>
        <dbReference type="ChEBI" id="CHEBI:29105"/>
    </ligand>
</feature>
<dbReference type="InterPro" id="IPR036390">
    <property type="entry name" value="WH_DNA-bd_sf"/>
</dbReference>
<evidence type="ECO:0000256" key="3">
    <source>
        <dbReference type="ARBA" id="ARBA00011738"/>
    </source>
</evidence>
<dbReference type="Gene3D" id="3.30.1490.190">
    <property type="match status" value="1"/>
</dbReference>
<evidence type="ECO:0000256" key="8">
    <source>
        <dbReference type="ARBA" id="ARBA00023015"/>
    </source>
</evidence>
<dbReference type="GO" id="GO:0003700">
    <property type="term" value="F:DNA-binding transcription factor activity"/>
    <property type="evidence" value="ECO:0007669"/>
    <property type="project" value="InterPro"/>
</dbReference>
<proteinExistence type="inferred from homology"/>
<comment type="cofactor">
    <cofactor evidence="12">
        <name>Mn(2+)</name>
        <dbReference type="ChEBI" id="CHEBI:29035"/>
    </cofactor>
    <cofactor evidence="12">
        <name>Fe(2+)</name>
        <dbReference type="ChEBI" id="CHEBI:29033"/>
    </cofactor>
    <text evidence="12">Binds 1 Mn(2+) or Fe(2+) ion per subunit.</text>
</comment>
<dbReference type="InterPro" id="IPR036388">
    <property type="entry name" value="WH-like_DNA-bd_sf"/>
</dbReference>
<dbReference type="GO" id="GO:0005829">
    <property type="term" value="C:cytosol"/>
    <property type="evidence" value="ECO:0007669"/>
    <property type="project" value="TreeGrafter"/>
</dbReference>
<dbReference type="EMBL" id="JAGQHR010000953">
    <property type="protein sequence ID" value="MCA9730034.1"/>
    <property type="molecule type" value="Genomic_DNA"/>
</dbReference>
<keyword evidence="5" id="KW-0678">Repressor</keyword>
<feature type="binding site" evidence="12">
    <location>
        <position position="109"/>
    </location>
    <ligand>
        <name>Fe cation</name>
        <dbReference type="ChEBI" id="CHEBI:24875"/>
    </ligand>
</feature>
<dbReference type="Gene3D" id="1.10.10.10">
    <property type="entry name" value="Winged helix-like DNA-binding domain superfamily/Winged helix DNA-binding domain"/>
    <property type="match status" value="1"/>
</dbReference>
<keyword evidence="7 11" id="KW-0862">Zinc</keyword>
<evidence type="ECO:0000256" key="1">
    <source>
        <dbReference type="ARBA" id="ARBA00004496"/>
    </source>
</evidence>
<accession>A0A956RSU1</accession>
<evidence type="ECO:0000256" key="7">
    <source>
        <dbReference type="ARBA" id="ARBA00022833"/>
    </source>
</evidence>
<keyword evidence="8" id="KW-0805">Transcription regulation</keyword>
<dbReference type="GO" id="GO:0000976">
    <property type="term" value="F:transcription cis-regulatory region binding"/>
    <property type="evidence" value="ECO:0007669"/>
    <property type="project" value="TreeGrafter"/>
</dbReference>
<feature type="binding site" evidence="11">
    <location>
        <position position="156"/>
    </location>
    <ligand>
        <name>Zn(2+)</name>
        <dbReference type="ChEBI" id="CHEBI:29105"/>
    </ligand>
</feature>
<evidence type="ECO:0000256" key="4">
    <source>
        <dbReference type="ARBA" id="ARBA00022490"/>
    </source>
</evidence>
<comment type="cofactor">
    <cofactor evidence="11">
        <name>Zn(2+)</name>
        <dbReference type="ChEBI" id="CHEBI:29105"/>
    </cofactor>
    <text evidence="11">Binds 1 zinc ion per subunit.</text>
</comment>
<dbReference type="GO" id="GO:0045892">
    <property type="term" value="P:negative regulation of DNA-templated transcription"/>
    <property type="evidence" value="ECO:0007669"/>
    <property type="project" value="TreeGrafter"/>
</dbReference>
<dbReference type="SUPFAM" id="SSF46785">
    <property type="entry name" value="Winged helix' DNA-binding domain"/>
    <property type="match status" value="1"/>
</dbReference>
<dbReference type="PANTHER" id="PTHR33202">
    <property type="entry name" value="ZINC UPTAKE REGULATION PROTEIN"/>
    <property type="match status" value="1"/>
</dbReference>
<dbReference type="InterPro" id="IPR002481">
    <property type="entry name" value="FUR"/>
</dbReference>
<reference evidence="13" key="2">
    <citation type="journal article" date="2021" name="Microbiome">
        <title>Successional dynamics and alternative stable states in a saline activated sludge microbial community over 9 years.</title>
        <authorList>
            <person name="Wang Y."/>
            <person name="Ye J."/>
            <person name="Ju F."/>
            <person name="Liu L."/>
            <person name="Boyd J.A."/>
            <person name="Deng Y."/>
            <person name="Parks D.H."/>
            <person name="Jiang X."/>
            <person name="Yin X."/>
            <person name="Woodcroft B.J."/>
            <person name="Tyson G.W."/>
            <person name="Hugenholtz P."/>
            <person name="Polz M.F."/>
            <person name="Zhang T."/>
        </authorList>
    </citation>
    <scope>NUCLEOTIDE SEQUENCE</scope>
    <source>
        <strain evidence="13">HKST-UBA01</strain>
    </source>
</reference>
<evidence type="ECO:0000256" key="9">
    <source>
        <dbReference type="ARBA" id="ARBA00023125"/>
    </source>
</evidence>
<feature type="binding site" evidence="12">
    <location>
        <position position="145"/>
    </location>
    <ligand>
        <name>Fe cation</name>
        <dbReference type="ChEBI" id="CHEBI:24875"/>
    </ligand>
</feature>